<evidence type="ECO:0000313" key="2">
    <source>
        <dbReference type="EMBL" id="SEW22805.1"/>
    </source>
</evidence>
<evidence type="ECO:0000256" key="1">
    <source>
        <dbReference type="SAM" id="MobiDB-lite"/>
    </source>
</evidence>
<dbReference type="eggNOG" id="arCOG10721">
    <property type="taxonomic scope" value="Archaea"/>
</dbReference>
<feature type="compositionally biased region" description="Basic and acidic residues" evidence="1">
    <location>
        <begin position="141"/>
        <end position="151"/>
    </location>
</feature>
<accession>A0A1I0Q7N9</accession>
<gene>
    <name evidence="2" type="ORF">SAMN05216285_3177</name>
</gene>
<sequence length="160" mass="17963">MRKPLVTRVSINTMVVVTPGMLVQLRQYKHEEVQFDDNRTTGESQTEDTVNPDAEDYFGEDMEDLDAETWDTVEHEGDPIQRRSVTIDGVTAVSVPKEPTDEDDPDLPGRTIQLRMGGGIEYLPQAEIVEVQDLEVEEDAEGKVSKEDEPQGKATMDEEP</sequence>
<name>A0A1I0Q7N9_9EURY</name>
<reference evidence="3" key="1">
    <citation type="submission" date="2016-10" db="EMBL/GenBank/DDBJ databases">
        <authorList>
            <person name="Varghese N."/>
        </authorList>
    </citation>
    <scope>NUCLEOTIDE SEQUENCE [LARGE SCALE GENOMIC DNA]</scope>
    <source>
        <strain evidence="3">CGMCC 1.12284</strain>
    </source>
</reference>
<feature type="region of interest" description="Disordered" evidence="1">
    <location>
        <begin position="134"/>
        <end position="160"/>
    </location>
</feature>
<dbReference type="AlphaFoldDB" id="A0A1I0Q7N9"/>
<protein>
    <submittedName>
        <fullName evidence="2">Uncharacterized protein</fullName>
    </submittedName>
</protein>
<keyword evidence="3" id="KW-1185">Reference proteome</keyword>
<feature type="region of interest" description="Disordered" evidence="1">
    <location>
        <begin position="86"/>
        <end position="109"/>
    </location>
</feature>
<dbReference type="STRING" id="1202768.SAMN05216285_3177"/>
<dbReference type="Proteomes" id="UP000183275">
    <property type="component" value="Unassembled WGS sequence"/>
</dbReference>
<dbReference type="EMBL" id="FOIS01000004">
    <property type="protein sequence ID" value="SEW22805.1"/>
    <property type="molecule type" value="Genomic_DNA"/>
</dbReference>
<organism evidence="2 3">
    <name type="scientific">Natrinema salifodinae</name>
    <dbReference type="NCBI Taxonomy" id="1202768"/>
    <lineage>
        <taxon>Archaea</taxon>
        <taxon>Methanobacteriati</taxon>
        <taxon>Methanobacteriota</taxon>
        <taxon>Stenosarchaea group</taxon>
        <taxon>Halobacteria</taxon>
        <taxon>Halobacteriales</taxon>
        <taxon>Natrialbaceae</taxon>
        <taxon>Natrinema</taxon>
    </lineage>
</organism>
<evidence type="ECO:0000313" key="3">
    <source>
        <dbReference type="Proteomes" id="UP000183275"/>
    </source>
</evidence>
<proteinExistence type="predicted"/>